<dbReference type="AlphaFoldDB" id="A0A9W6GEE1"/>
<gene>
    <name evidence="2" type="ORF">TISLANDTSLP1_14610</name>
</gene>
<dbReference type="Gene3D" id="3.30.160.150">
    <property type="entry name" value="Lipoprotein like domain"/>
    <property type="match status" value="1"/>
</dbReference>
<keyword evidence="2" id="KW-0449">Lipoprotein</keyword>
<dbReference type="GO" id="GO:0043165">
    <property type="term" value="P:Gram-negative-bacterium-type cell outer membrane assembly"/>
    <property type="evidence" value="ECO:0007669"/>
    <property type="project" value="InterPro"/>
</dbReference>
<reference evidence="2" key="1">
    <citation type="submission" date="2022-12" db="EMBL/GenBank/DDBJ databases">
        <title>Reference genome sequencing for broad-spectrum identification of bacterial and archaeal isolates by mass spectrometry.</title>
        <authorList>
            <person name="Sekiguchi Y."/>
            <person name="Tourlousse D.M."/>
        </authorList>
    </citation>
    <scope>NUCLEOTIDE SEQUENCE</scope>
    <source>
        <strain evidence="2">TSL-P1</strain>
    </source>
</reference>
<dbReference type="EMBL" id="BSDX01000001">
    <property type="protein sequence ID" value="GLI53768.1"/>
    <property type="molecule type" value="Genomic_DNA"/>
</dbReference>
<feature type="chain" id="PRO_5040816966" evidence="1">
    <location>
        <begin position="22"/>
        <end position="176"/>
    </location>
</feature>
<accession>A0A9W6GEE1</accession>
<sequence length="176" mass="20356">MKKIFITALLFLNLLTLSCGYTIHTKADLPFQEIYLRKVDNLTLEPGLQDKMRKIAYQALVDNGFTITSSADRVLDIQIKNYRLVTLSEIGLNTVEYQIIIDVKAILYEGKEIKKEFAPASPFTTFFRTTRDLQSIIADRDLAIESLIRDICDDMVRKLIFETEENKKEENLQEIQ</sequence>
<dbReference type="InterPro" id="IPR007485">
    <property type="entry name" value="LPS_assembly_LptE"/>
</dbReference>
<dbReference type="PROSITE" id="PS51257">
    <property type="entry name" value="PROKAR_LIPOPROTEIN"/>
    <property type="match status" value="1"/>
</dbReference>
<evidence type="ECO:0000256" key="1">
    <source>
        <dbReference type="SAM" id="SignalP"/>
    </source>
</evidence>
<protein>
    <submittedName>
        <fullName evidence="2">Lipoprotein</fullName>
    </submittedName>
</protein>
<evidence type="ECO:0000313" key="3">
    <source>
        <dbReference type="Proteomes" id="UP001144297"/>
    </source>
</evidence>
<dbReference type="GO" id="GO:0019867">
    <property type="term" value="C:outer membrane"/>
    <property type="evidence" value="ECO:0007669"/>
    <property type="project" value="InterPro"/>
</dbReference>
<keyword evidence="3" id="KW-1185">Reference proteome</keyword>
<feature type="signal peptide" evidence="1">
    <location>
        <begin position="1"/>
        <end position="21"/>
    </location>
</feature>
<evidence type="ECO:0000313" key="2">
    <source>
        <dbReference type="EMBL" id="GLI53768.1"/>
    </source>
</evidence>
<name>A0A9W6GEE1_9BACT</name>
<comment type="caution">
    <text evidence="2">The sequence shown here is derived from an EMBL/GenBank/DDBJ whole genome shotgun (WGS) entry which is preliminary data.</text>
</comment>
<keyword evidence="1" id="KW-0732">Signal</keyword>
<organism evidence="2 3">
    <name type="scientific">Thermodesulfovibrio yellowstonii</name>
    <dbReference type="NCBI Taxonomy" id="28262"/>
    <lineage>
        <taxon>Bacteria</taxon>
        <taxon>Pseudomonadati</taxon>
        <taxon>Nitrospirota</taxon>
        <taxon>Thermodesulfovibrionia</taxon>
        <taxon>Thermodesulfovibrionales</taxon>
        <taxon>Thermodesulfovibrionaceae</taxon>
        <taxon>Thermodesulfovibrio</taxon>
    </lineage>
</organism>
<dbReference type="Pfam" id="PF04390">
    <property type="entry name" value="LptE"/>
    <property type="match status" value="1"/>
</dbReference>
<dbReference type="Proteomes" id="UP001144297">
    <property type="component" value="Unassembled WGS sequence"/>
</dbReference>
<proteinExistence type="predicted"/>